<protein>
    <submittedName>
        <fullName evidence="1">Uncharacterized protein</fullName>
    </submittedName>
</protein>
<dbReference type="OrthoDB" id="9816564at2"/>
<gene>
    <name evidence="1" type="ORF">A4W93_11305</name>
</gene>
<name>A0A1W6L890_9BURK</name>
<accession>A0A1W6L890</accession>
<dbReference type="Proteomes" id="UP000193427">
    <property type="component" value="Chromosome"/>
</dbReference>
<dbReference type="RefSeq" id="WP_085750711.1">
    <property type="nucleotide sequence ID" value="NZ_BSPR01000023.1"/>
</dbReference>
<organism evidence="1 2">
    <name type="scientific">Piscinibacter gummiphilus</name>
    <dbReference type="NCBI Taxonomy" id="946333"/>
    <lineage>
        <taxon>Bacteria</taxon>
        <taxon>Pseudomonadati</taxon>
        <taxon>Pseudomonadota</taxon>
        <taxon>Betaproteobacteria</taxon>
        <taxon>Burkholderiales</taxon>
        <taxon>Sphaerotilaceae</taxon>
        <taxon>Piscinibacter</taxon>
    </lineage>
</organism>
<sequence>MAEAARRPFVIQVGHFNDEMGGVIALHRLCHLLNEGGHEAYVWPPKKPRHDPARPVRSSLQRLSYWLRGKDRRLRRAPGFITPIAKEEHIARGIVVYPEIVDGNPLRAERVVRWLLHKPGFHTGRAVYGPNDKFFFFQNAFNDPAINPHPDNLLKTVFIRDDIYKQTNFGPRSGTCYILRKGKDRPIVHPLENSVLVDDLSHRELAEVFNRVETCISYDTYTLYSAFAALCGCVSVVVPEEGRTKEEWYPDERDRYGQAWGFDDVEWARRTAPLLLPHLKAQEREANDSVRVFAEKCQGYFP</sequence>
<dbReference type="KEGG" id="rgu:A4W93_11305"/>
<keyword evidence="2" id="KW-1185">Reference proteome</keyword>
<proteinExistence type="predicted"/>
<evidence type="ECO:0000313" key="1">
    <source>
        <dbReference type="EMBL" id="ARN20436.1"/>
    </source>
</evidence>
<dbReference type="AlphaFoldDB" id="A0A1W6L890"/>
<dbReference type="STRING" id="946333.A4W93_11305"/>
<evidence type="ECO:0000313" key="2">
    <source>
        <dbReference type="Proteomes" id="UP000193427"/>
    </source>
</evidence>
<reference evidence="1 2" key="1">
    <citation type="submission" date="2016-04" db="EMBL/GenBank/DDBJ databases">
        <title>Complete genome sequence of natural rubber-degrading, novel Gram-negative bacterium, Rhizobacter gummiphilus strain NS21.</title>
        <authorList>
            <person name="Tabata M."/>
            <person name="Kasai D."/>
            <person name="Fukuda M."/>
        </authorList>
    </citation>
    <scope>NUCLEOTIDE SEQUENCE [LARGE SCALE GENOMIC DNA]</scope>
    <source>
        <strain evidence="1 2">NS21</strain>
    </source>
</reference>
<dbReference type="EMBL" id="CP015118">
    <property type="protein sequence ID" value="ARN20436.1"/>
    <property type="molecule type" value="Genomic_DNA"/>
</dbReference>